<accession>A0ABP1FBE3</accession>
<evidence type="ECO:0000313" key="2">
    <source>
        <dbReference type="Proteomes" id="UP001497602"/>
    </source>
</evidence>
<dbReference type="InterPro" id="IPR029069">
    <property type="entry name" value="HotDog_dom_sf"/>
</dbReference>
<evidence type="ECO:0000313" key="1">
    <source>
        <dbReference type="EMBL" id="CAL2107667.1"/>
    </source>
</evidence>
<name>A0ABP1FBE3_9FLAO</name>
<proteinExistence type="predicted"/>
<dbReference type="InterPro" id="IPR027961">
    <property type="entry name" value="DUF4442"/>
</dbReference>
<reference evidence="1 2" key="1">
    <citation type="submission" date="2024-05" db="EMBL/GenBank/DDBJ databases">
        <authorList>
            <person name="Duchaud E."/>
        </authorList>
    </citation>
    <scope>NUCLEOTIDE SEQUENCE [LARGE SCALE GENOMIC DNA]</scope>
    <source>
        <strain evidence="1">Ena-SAMPLE-TAB-13-05-2024-13:56:06:370-140305</strain>
    </source>
</reference>
<dbReference type="Gene3D" id="3.10.129.10">
    <property type="entry name" value="Hotdog Thioesterase"/>
    <property type="match status" value="1"/>
</dbReference>
<dbReference type="SUPFAM" id="SSF54637">
    <property type="entry name" value="Thioesterase/thiol ester dehydrase-isomerase"/>
    <property type="match status" value="1"/>
</dbReference>
<protein>
    <submittedName>
        <fullName evidence="1">Acyl-coenzyme A thioesterase PaaI, contains HGG motif</fullName>
    </submittedName>
</protein>
<dbReference type="RefSeq" id="WP_348706101.1">
    <property type="nucleotide sequence ID" value="NZ_CAXIYA010000037.1"/>
</dbReference>
<sequence length="170" mass="19698">MYATISTILKKFLKPATIFRYGFNISPMYRRSTGRLTYVSEDLYHVKVKIPISFKNRNYVGSIFGGSLFSATDPVFMIQLMQILGNDYVIWDKDASIKFKRPAKASGYVDFIFTHEEIEDIKNKVASEKEYDLVKHIQITNQDASITFAEVSKTIYIADKTYYKNKRAKK</sequence>
<dbReference type="Proteomes" id="UP001497602">
    <property type="component" value="Unassembled WGS sequence"/>
</dbReference>
<dbReference type="EMBL" id="CAXJRC010000041">
    <property type="protein sequence ID" value="CAL2107667.1"/>
    <property type="molecule type" value="Genomic_DNA"/>
</dbReference>
<dbReference type="Pfam" id="PF14539">
    <property type="entry name" value="DUF4442"/>
    <property type="match status" value="1"/>
</dbReference>
<keyword evidence="2" id="KW-1185">Reference proteome</keyword>
<organism evidence="1 2">
    <name type="scientific">Tenacibaculum vairaonense</name>
    <dbReference type="NCBI Taxonomy" id="3137860"/>
    <lineage>
        <taxon>Bacteria</taxon>
        <taxon>Pseudomonadati</taxon>
        <taxon>Bacteroidota</taxon>
        <taxon>Flavobacteriia</taxon>
        <taxon>Flavobacteriales</taxon>
        <taxon>Flavobacteriaceae</taxon>
        <taxon>Tenacibaculum</taxon>
    </lineage>
</organism>
<gene>
    <name evidence="1" type="ORF">T190115A13A_40189</name>
</gene>
<comment type="caution">
    <text evidence="1">The sequence shown here is derived from an EMBL/GenBank/DDBJ whole genome shotgun (WGS) entry which is preliminary data.</text>
</comment>